<accession>A0A178ZTF5</accession>
<protein>
    <recommendedName>
        <fullName evidence="2 10">Lysophospholipase</fullName>
        <ecNumber evidence="2 10">3.1.1.5</ecNumber>
    </recommendedName>
</protein>
<dbReference type="GO" id="GO:0005829">
    <property type="term" value="C:cytosol"/>
    <property type="evidence" value="ECO:0007669"/>
    <property type="project" value="TreeGrafter"/>
</dbReference>
<dbReference type="GO" id="GO:0004623">
    <property type="term" value="F:phospholipase A2 activity"/>
    <property type="evidence" value="ECO:0007669"/>
    <property type="project" value="TreeGrafter"/>
</dbReference>
<evidence type="ECO:0000256" key="2">
    <source>
        <dbReference type="ARBA" id="ARBA00013274"/>
    </source>
</evidence>
<feature type="domain" description="PLA2c" evidence="12">
    <location>
        <begin position="32"/>
        <end position="603"/>
    </location>
</feature>
<keyword evidence="6 9" id="KW-0443">Lipid metabolism</keyword>
<evidence type="ECO:0000259" key="12">
    <source>
        <dbReference type="PROSITE" id="PS51210"/>
    </source>
</evidence>
<evidence type="ECO:0000256" key="8">
    <source>
        <dbReference type="ARBA" id="ARBA00049531"/>
    </source>
</evidence>
<evidence type="ECO:0000313" key="14">
    <source>
        <dbReference type="Proteomes" id="UP000078343"/>
    </source>
</evidence>
<dbReference type="Pfam" id="PF01735">
    <property type="entry name" value="PLA2_B"/>
    <property type="match status" value="1"/>
</dbReference>
<dbReference type="InterPro" id="IPR002642">
    <property type="entry name" value="LysoPLipase_cat_dom"/>
</dbReference>
<dbReference type="GeneID" id="30006118"/>
<dbReference type="PROSITE" id="PS51210">
    <property type="entry name" value="PLA2C"/>
    <property type="match status" value="1"/>
</dbReference>
<evidence type="ECO:0000313" key="13">
    <source>
        <dbReference type="EMBL" id="OAP62721.1"/>
    </source>
</evidence>
<reference evidence="13 14" key="1">
    <citation type="submission" date="2016-04" db="EMBL/GenBank/DDBJ databases">
        <title>Draft genome of Fonsecaea erecta CBS 125763.</title>
        <authorList>
            <person name="Weiss V.A."/>
            <person name="Vicente V.A."/>
            <person name="Raittz R.T."/>
            <person name="Moreno L.F."/>
            <person name="De Souza E.M."/>
            <person name="Pedrosa F.O."/>
            <person name="Steffens M.B."/>
            <person name="Faoro H."/>
            <person name="Tadra-Sfeir M.Z."/>
            <person name="Najafzadeh M.J."/>
            <person name="Felipe M.S."/>
            <person name="Teixeira M."/>
            <person name="Sun J."/>
            <person name="Xi L."/>
            <person name="Gomes R."/>
            <person name="De Azevedo C.M."/>
            <person name="Salgado C.G."/>
            <person name="Da Silva M.B."/>
            <person name="Nascimento M.F."/>
            <person name="Queiroz-Telles F."/>
            <person name="Attili D.S."/>
            <person name="Gorbushina A."/>
        </authorList>
    </citation>
    <scope>NUCLEOTIDE SEQUENCE [LARGE SCALE GENOMIC DNA]</scope>
    <source>
        <strain evidence="13 14">CBS 125763</strain>
    </source>
</reference>
<dbReference type="PANTHER" id="PTHR10728:SF33">
    <property type="entry name" value="LYSOPHOSPHOLIPASE 1-RELATED"/>
    <property type="match status" value="1"/>
</dbReference>
<keyword evidence="14" id="KW-1185">Reference proteome</keyword>
<dbReference type="OrthoDB" id="4084751at2759"/>
<dbReference type="Gene3D" id="3.40.1090.10">
    <property type="entry name" value="Cytosolic phospholipase A2 catalytic domain"/>
    <property type="match status" value="1"/>
</dbReference>
<dbReference type="AlphaFoldDB" id="A0A178ZTF5"/>
<dbReference type="GO" id="GO:0046475">
    <property type="term" value="P:glycerophospholipid catabolic process"/>
    <property type="evidence" value="ECO:0007669"/>
    <property type="project" value="TreeGrafter"/>
</dbReference>
<dbReference type="InterPro" id="IPR016035">
    <property type="entry name" value="Acyl_Trfase/lysoPLipase"/>
</dbReference>
<evidence type="ECO:0000256" key="10">
    <source>
        <dbReference type="RuleBase" id="RU362103"/>
    </source>
</evidence>
<dbReference type="Proteomes" id="UP000078343">
    <property type="component" value="Unassembled WGS sequence"/>
</dbReference>
<keyword evidence="5 9" id="KW-0442">Lipid degradation</keyword>
<evidence type="ECO:0000256" key="9">
    <source>
        <dbReference type="PROSITE-ProRule" id="PRU00555"/>
    </source>
</evidence>
<dbReference type="SUPFAM" id="SSF52151">
    <property type="entry name" value="FabD/lysophospholipase-like"/>
    <property type="match status" value="1"/>
</dbReference>
<sequence>MFISFLFLLVWFSTAAVTQNASSPPYAPTFVQCPSNLRIRPAQNGLSPREQQWRQQRLGNVVKALSSYLTNANISNFQVKQYLSKINASTAPVVGMAISGGGSQSGMGGLGLFQAFDNRYPPAVKAGTGGLVQCLSYLTGLSGGGFTTVLPLASNNFGSVESLRDNANLTASYLVGPAGNETAHYQAAFQNAYSKHLAGFPVSVTDIFGQLYRQYLPKSWGYKTVSDIASPNTTFSQGLAPMPIVLLSEVVPGSSPSVGGIMYPGVNSTNLTMYEETPFEFGSWVGGRVQAFMPTQFLGTAMNNGTPARASTNSCVNGFDKVTFAQGSTGGAWNFWLIDAFYNIALFYKKRSLLAAEGPTPSIPIPPSQSQNPDVILVNETATLFNQTFNQSLWGTYPNPFHNYNKKMQGETELLIVDGSETGETIPLRSLIVPQRKVDFILAFDSSGEEPDNNWVNGTTFGMSAAAAKLHDIPFPEVPDPASFVNLGLNRYPTFFGCNASASTPLVLYIPNAPWSAYSNYSYTVPSFTDNQLDLVFNNSLNTVTFGLGQLDGVRGQGSTPPPPFPACIACGLIYKSLLRVGEPLPATCQACFSAHCWNGTTADTPATPVYNPSLFLEPGVGYAQWNATVWT</sequence>
<comment type="catalytic activity">
    <reaction evidence="8 10">
        <text>a 1-acyl-sn-glycero-3-phosphocholine + H2O = sn-glycerol 3-phosphocholine + a fatty acid + H(+)</text>
        <dbReference type="Rhea" id="RHEA:15177"/>
        <dbReference type="ChEBI" id="CHEBI:15377"/>
        <dbReference type="ChEBI" id="CHEBI:15378"/>
        <dbReference type="ChEBI" id="CHEBI:16870"/>
        <dbReference type="ChEBI" id="CHEBI:28868"/>
        <dbReference type="ChEBI" id="CHEBI:58168"/>
        <dbReference type="EC" id="3.1.1.5"/>
    </reaction>
</comment>
<feature type="signal peptide" evidence="11">
    <location>
        <begin position="1"/>
        <end position="15"/>
    </location>
</feature>
<evidence type="ECO:0000256" key="11">
    <source>
        <dbReference type="SAM" id="SignalP"/>
    </source>
</evidence>
<gene>
    <name evidence="13" type="ORF">AYL99_01948</name>
</gene>
<dbReference type="EC" id="3.1.1.5" evidence="2 10"/>
<evidence type="ECO:0000256" key="5">
    <source>
        <dbReference type="ARBA" id="ARBA00022963"/>
    </source>
</evidence>
<dbReference type="PANTHER" id="PTHR10728">
    <property type="entry name" value="CYTOSOLIC PHOSPHOLIPASE A2"/>
    <property type="match status" value="1"/>
</dbReference>
<name>A0A178ZTF5_9EURO</name>
<feature type="chain" id="PRO_5013062761" description="Lysophospholipase" evidence="11">
    <location>
        <begin position="16"/>
        <end position="632"/>
    </location>
</feature>
<keyword evidence="4 9" id="KW-0378">Hydrolase</keyword>
<comment type="caution">
    <text evidence="13">The sequence shown here is derived from an EMBL/GenBank/DDBJ whole genome shotgun (WGS) entry which is preliminary data.</text>
</comment>
<dbReference type="RefSeq" id="XP_018696088.1">
    <property type="nucleotide sequence ID" value="XM_018833464.1"/>
</dbReference>
<comment type="similarity">
    <text evidence="1 10">Belongs to the lysophospholipase family.</text>
</comment>
<organism evidence="13 14">
    <name type="scientific">Fonsecaea erecta</name>
    <dbReference type="NCBI Taxonomy" id="1367422"/>
    <lineage>
        <taxon>Eukaryota</taxon>
        <taxon>Fungi</taxon>
        <taxon>Dikarya</taxon>
        <taxon>Ascomycota</taxon>
        <taxon>Pezizomycotina</taxon>
        <taxon>Eurotiomycetes</taxon>
        <taxon>Chaetothyriomycetidae</taxon>
        <taxon>Chaetothyriales</taxon>
        <taxon>Herpotrichiellaceae</taxon>
        <taxon>Fonsecaea</taxon>
    </lineage>
</organism>
<dbReference type="GO" id="GO:0004622">
    <property type="term" value="F:phosphatidylcholine lysophospholipase activity"/>
    <property type="evidence" value="ECO:0007669"/>
    <property type="project" value="UniProtKB-EC"/>
</dbReference>
<dbReference type="EMBL" id="LVYI01000002">
    <property type="protein sequence ID" value="OAP62721.1"/>
    <property type="molecule type" value="Genomic_DNA"/>
</dbReference>
<dbReference type="SMART" id="SM00022">
    <property type="entry name" value="PLAc"/>
    <property type="match status" value="1"/>
</dbReference>
<evidence type="ECO:0000256" key="1">
    <source>
        <dbReference type="ARBA" id="ARBA00008780"/>
    </source>
</evidence>
<evidence type="ECO:0000256" key="6">
    <source>
        <dbReference type="ARBA" id="ARBA00023098"/>
    </source>
</evidence>
<evidence type="ECO:0000256" key="7">
    <source>
        <dbReference type="ARBA" id="ARBA00023180"/>
    </source>
</evidence>
<evidence type="ECO:0000256" key="3">
    <source>
        <dbReference type="ARBA" id="ARBA00022729"/>
    </source>
</evidence>
<keyword evidence="7" id="KW-0325">Glycoprotein</keyword>
<proteinExistence type="inferred from homology"/>
<keyword evidence="3 11" id="KW-0732">Signal</keyword>
<dbReference type="STRING" id="1367422.A0A178ZTF5"/>
<evidence type="ECO:0000256" key="4">
    <source>
        <dbReference type="ARBA" id="ARBA00022801"/>
    </source>
</evidence>